<comment type="caution">
    <text evidence="2">The sequence shown here is derived from an EMBL/GenBank/DDBJ whole genome shotgun (WGS) entry which is preliminary data.</text>
</comment>
<feature type="region of interest" description="Disordered" evidence="1">
    <location>
        <begin position="1"/>
        <end position="20"/>
    </location>
</feature>
<reference evidence="2 3" key="1">
    <citation type="submission" date="2021-06" db="EMBL/GenBank/DDBJ databases">
        <authorList>
            <person name="Palmer J.M."/>
        </authorList>
    </citation>
    <scope>NUCLEOTIDE SEQUENCE [LARGE SCALE GENOMIC DNA]</scope>
    <source>
        <strain evidence="2 3">GA_2019</strain>
        <tissue evidence="2">Muscle</tissue>
    </source>
</reference>
<dbReference type="Proteomes" id="UP001476798">
    <property type="component" value="Unassembled WGS sequence"/>
</dbReference>
<dbReference type="Gene3D" id="3.30.70.1820">
    <property type="entry name" value="L1 transposable element, RRM domain"/>
    <property type="match status" value="1"/>
</dbReference>
<sequence>MQTSMDSLREESRASAASLHTSLTEVAQRITSMEEGLNGQDNRLDSMEHIQATLTKENRDLKEKVSHLENYMRRRNIRIMGIKENMEGRKPTEFITNLLVKLFGEDVFQTPLPVARAHGSYTFP</sequence>
<dbReference type="EMBL" id="JAHRIO010049997">
    <property type="protein sequence ID" value="MEQ2173760.1"/>
    <property type="molecule type" value="Genomic_DNA"/>
</dbReference>
<dbReference type="InterPro" id="IPR004244">
    <property type="entry name" value="Transposase_22"/>
</dbReference>
<dbReference type="PANTHER" id="PTHR11505">
    <property type="entry name" value="L1 TRANSPOSABLE ELEMENT-RELATED"/>
    <property type="match status" value="1"/>
</dbReference>
<gene>
    <name evidence="2" type="ORF">GOODEAATRI_000764</name>
</gene>
<name>A0ABV0NR37_9TELE</name>
<protein>
    <submittedName>
        <fullName evidence="2">Uncharacterized protein</fullName>
    </submittedName>
</protein>
<accession>A0ABV0NR37</accession>
<evidence type="ECO:0000256" key="1">
    <source>
        <dbReference type="SAM" id="MobiDB-lite"/>
    </source>
</evidence>
<evidence type="ECO:0000313" key="3">
    <source>
        <dbReference type="Proteomes" id="UP001476798"/>
    </source>
</evidence>
<organism evidence="2 3">
    <name type="scientific">Goodea atripinnis</name>
    <dbReference type="NCBI Taxonomy" id="208336"/>
    <lineage>
        <taxon>Eukaryota</taxon>
        <taxon>Metazoa</taxon>
        <taxon>Chordata</taxon>
        <taxon>Craniata</taxon>
        <taxon>Vertebrata</taxon>
        <taxon>Euteleostomi</taxon>
        <taxon>Actinopterygii</taxon>
        <taxon>Neopterygii</taxon>
        <taxon>Teleostei</taxon>
        <taxon>Neoteleostei</taxon>
        <taxon>Acanthomorphata</taxon>
        <taxon>Ovalentaria</taxon>
        <taxon>Atherinomorphae</taxon>
        <taxon>Cyprinodontiformes</taxon>
        <taxon>Goodeidae</taxon>
        <taxon>Goodea</taxon>
    </lineage>
</organism>
<proteinExistence type="predicted"/>
<evidence type="ECO:0000313" key="2">
    <source>
        <dbReference type="EMBL" id="MEQ2173760.1"/>
    </source>
</evidence>
<keyword evidence="3" id="KW-1185">Reference proteome</keyword>